<protein>
    <recommendedName>
        <fullName evidence="2">Fibronectin type-III domain-containing protein</fullName>
    </recommendedName>
</protein>
<dbReference type="SUPFAM" id="SSF49265">
    <property type="entry name" value="Fibronectin type III"/>
    <property type="match status" value="2"/>
</dbReference>
<dbReference type="PANTHER" id="PTHR48483">
    <property type="entry name" value="INTERLEUKIN-27 SUBUNIT BETA"/>
    <property type="match status" value="1"/>
</dbReference>
<dbReference type="GeneTree" id="ENSGT00940000169112"/>
<evidence type="ECO:0000259" key="2">
    <source>
        <dbReference type="PROSITE" id="PS50853"/>
    </source>
</evidence>
<accession>A0A3Q4G7E9</accession>
<feature type="region of interest" description="Disordered" evidence="1">
    <location>
        <begin position="413"/>
        <end position="456"/>
    </location>
</feature>
<sequence>HLQECFACEAPSSPQCFRRKAEATVYTCEWSLNTTQSDMTFELYFNRCTETTKQLIQSRSVMIWVEAHIGNSTCKSPKTSVVLQDVVKYEAPQNISASWLKNNLSLSWIATEKYPAVAEVWFRRDEHPTEPWGKVNQVFVVNLRKSSAYQVQIRHRSTMVKKPLWSAWSQVVVPAVKDFTLIHLMFIPPCFQNDGNKNTVDQSSLCVSVTDLKDYIRYLYFEHRCQHGRPQTVKMCFFYQKEGVPLKEPQEVITLNERDISADLSWKAIPLAYQQGFLTHYRLCWVKISSQDEPKVCDNIAASETKYHLENLKAGSKYIITLAGVTQVGEGPEATATINTKPGKPMNGIRANSHDKIICFYSCLSVFLIFRIKVKIFPPVPKPEVHDELTLLKLYPEGKSVSEEAEDVCVLRDEWDDGTDEDVDHDRSTLEECSDDCSSPGSTDEEQRNSKGEITDLEQVDNELAMLIYKNGLVFDMKTELP</sequence>
<feature type="compositionally biased region" description="Acidic residues" evidence="1">
    <location>
        <begin position="414"/>
        <end position="423"/>
    </location>
</feature>
<dbReference type="Proteomes" id="UP000261580">
    <property type="component" value="Unassembled WGS sequence"/>
</dbReference>
<feature type="domain" description="Fibronectin type-III" evidence="2">
    <location>
        <begin position="248"/>
        <end position="345"/>
    </location>
</feature>
<reference evidence="3" key="1">
    <citation type="submission" date="2025-08" db="UniProtKB">
        <authorList>
            <consortium name="Ensembl"/>
        </authorList>
    </citation>
    <scope>IDENTIFICATION</scope>
</reference>
<dbReference type="InterPro" id="IPR036116">
    <property type="entry name" value="FN3_sf"/>
</dbReference>
<dbReference type="PROSITE" id="PS50853">
    <property type="entry name" value="FN3"/>
    <property type="match status" value="1"/>
</dbReference>
<organism evidence="3 4">
    <name type="scientific">Neolamprologus brichardi</name>
    <name type="common">Fairy cichlid</name>
    <name type="synonym">Lamprologus brichardi</name>
    <dbReference type="NCBI Taxonomy" id="32507"/>
    <lineage>
        <taxon>Eukaryota</taxon>
        <taxon>Metazoa</taxon>
        <taxon>Chordata</taxon>
        <taxon>Craniata</taxon>
        <taxon>Vertebrata</taxon>
        <taxon>Euteleostomi</taxon>
        <taxon>Actinopterygii</taxon>
        <taxon>Neopterygii</taxon>
        <taxon>Teleostei</taxon>
        <taxon>Neoteleostei</taxon>
        <taxon>Acanthomorphata</taxon>
        <taxon>Ovalentaria</taxon>
        <taxon>Cichlomorphae</taxon>
        <taxon>Cichliformes</taxon>
        <taxon>Cichlidae</taxon>
        <taxon>African cichlids</taxon>
        <taxon>Pseudocrenilabrinae</taxon>
        <taxon>Lamprologini</taxon>
        <taxon>Neolamprologus</taxon>
    </lineage>
</organism>
<evidence type="ECO:0000256" key="1">
    <source>
        <dbReference type="SAM" id="MobiDB-lite"/>
    </source>
</evidence>
<dbReference type="Gene3D" id="2.60.40.10">
    <property type="entry name" value="Immunoglobulins"/>
    <property type="match status" value="2"/>
</dbReference>
<evidence type="ECO:0000313" key="4">
    <source>
        <dbReference type="Proteomes" id="UP000261580"/>
    </source>
</evidence>
<dbReference type="STRING" id="32507.ENSNBRP00000004660"/>
<evidence type="ECO:0000313" key="3">
    <source>
        <dbReference type="Ensembl" id="ENSNBRP00000004660.1"/>
    </source>
</evidence>
<dbReference type="Ensembl" id="ENSNBRT00000004801.1">
    <property type="protein sequence ID" value="ENSNBRP00000004660.1"/>
    <property type="gene ID" value="ENSNBRG00000003684.1"/>
</dbReference>
<dbReference type="Pfam" id="PF00041">
    <property type="entry name" value="fn3"/>
    <property type="match status" value="1"/>
</dbReference>
<dbReference type="SMART" id="SM00060">
    <property type="entry name" value="FN3"/>
    <property type="match status" value="2"/>
</dbReference>
<feature type="compositionally biased region" description="Basic and acidic residues" evidence="1">
    <location>
        <begin position="445"/>
        <end position="454"/>
    </location>
</feature>
<keyword evidence="4" id="KW-1185">Reference proteome</keyword>
<dbReference type="InterPro" id="IPR053073">
    <property type="entry name" value="IL11/IL27_subunit_beta"/>
</dbReference>
<dbReference type="Bgee" id="ENSNBRG00000003684">
    <property type="expression patterns" value="Expressed in zone of skin and 2 other cell types or tissues"/>
</dbReference>
<dbReference type="AlphaFoldDB" id="A0A3Q4G7E9"/>
<dbReference type="CDD" id="cd00063">
    <property type="entry name" value="FN3"/>
    <property type="match status" value="1"/>
</dbReference>
<dbReference type="InterPro" id="IPR003961">
    <property type="entry name" value="FN3_dom"/>
</dbReference>
<dbReference type="OMA" id="GFLTHYK"/>
<name>A0A3Q4G7E9_NEOBR</name>
<dbReference type="PANTHER" id="PTHR48483:SF1">
    <property type="entry name" value="INTERLEUKIN-12 RECEPTOR SUBUNIT BETA-1-RELATED"/>
    <property type="match status" value="1"/>
</dbReference>
<proteinExistence type="predicted"/>
<dbReference type="InterPro" id="IPR013783">
    <property type="entry name" value="Ig-like_fold"/>
</dbReference>
<reference evidence="3" key="2">
    <citation type="submission" date="2025-09" db="UniProtKB">
        <authorList>
            <consortium name="Ensembl"/>
        </authorList>
    </citation>
    <scope>IDENTIFICATION</scope>
</reference>